<proteinExistence type="predicted"/>
<protein>
    <submittedName>
        <fullName evidence="1">Uncharacterized protein</fullName>
    </submittedName>
</protein>
<organism evidence="1 2">
    <name type="scientific">Serratia phage X20</name>
    <dbReference type="NCBI Taxonomy" id="2006942"/>
    <lineage>
        <taxon>Viruses</taxon>
        <taxon>Duplodnaviria</taxon>
        <taxon>Heunggongvirae</taxon>
        <taxon>Uroviricota</taxon>
        <taxon>Caudoviricetes</taxon>
        <taxon>Pantevenvirales</taxon>
        <taxon>Straboviridae</taxon>
        <taxon>Tevenvirinae</taxon>
        <taxon>Winklervirus</taxon>
        <taxon>Winklervirus xtwenty</taxon>
    </lineage>
</organism>
<accession>A0A1Z1LZ18</accession>
<keyword evidence="2" id="KW-1185">Reference proteome</keyword>
<evidence type="ECO:0000313" key="2">
    <source>
        <dbReference type="Proteomes" id="UP000225074"/>
    </source>
</evidence>
<evidence type="ECO:0000313" key="1">
    <source>
        <dbReference type="EMBL" id="ARW58076.1"/>
    </source>
</evidence>
<reference evidence="1 2" key="1">
    <citation type="submission" date="2017-05" db="EMBL/GenBank/DDBJ databases">
        <title>Environmental T4-family bacteriophages evolve to escape abortive infection via multiple routes in a bacterial host employing #altruistic suicide# through Type III toxin-antitoxin systems.</title>
        <authorList>
            <person name="Chen B."/>
            <person name="Akusobi C."/>
            <person name="Fang X."/>
            <person name="Salmond G.P.C."/>
        </authorList>
    </citation>
    <scope>NUCLEOTIDE SEQUENCE [LARGE SCALE GENOMIC DNA]</scope>
</reference>
<dbReference type="EMBL" id="MF036692">
    <property type="protein sequence ID" value="ARW58076.1"/>
    <property type="molecule type" value="Genomic_DNA"/>
</dbReference>
<dbReference type="Proteomes" id="UP000225074">
    <property type="component" value="Genome"/>
</dbReference>
<dbReference type="KEGG" id="vg:65109817"/>
<dbReference type="RefSeq" id="YP_010092254.1">
    <property type="nucleotide sequence ID" value="NC_055728.1"/>
</dbReference>
<dbReference type="GeneID" id="65109817"/>
<sequence>MQTVPMMFNRGEVKTGQLVQGFTQNDIKNAPGLWNASVDVAMNFGGAITQAALASMNLGMDYNHITVDVKTHLLQPGMFPAIPGWHTDGVPRGASMSPARGTPNIFKQEEGRSPRYHLMVLGCDCPTMFVKNRNIELNVPCQPDGSLYKRVSEQMARTRRQLETYEVIPGIIYEWDWWELHTAQAARSAGWRYLIRVTESDYLEPQKDLNEIFRKQQQVFVTSDRFGW</sequence>
<name>A0A1Z1LZ18_9CAUD</name>